<gene>
    <name evidence="1" type="ORF">J2S23_001029</name>
</gene>
<dbReference type="Gene3D" id="3.90.1530.10">
    <property type="entry name" value="Conserved hypothetical protein from pyrococcus furiosus pfu- 392566-001, ParB domain"/>
    <property type="match status" value="1"/>
</dbReference>
<dbReference type="SUPFAM" id="SSF110849">
    <property type="entry name" value="ParB/Sulfiredoxin"/>
    <property type="match status" value="1"/>
</dbReference>
<sequence>MIKEFSILNLQPSQFYLSEAKLETIRTWFQADDLNQFEPISIKQIDDQWIIVDGHSRLFVAYQQGLEMIPVQLEQEDWNWDFYRICIQATKDKGITSIADLGTEILTAVDYDTLWINWCDKLYDRYFSKGNHK</sequence>
<name>A0ABT9YR51_9STRE</name>
<evidence type="ECO:0008006" key="3">
    <source>
        <dbReference type="Google" id="ProtNLM"/>
    </source>
</evidence>
<organism evidence="1 2">
    <name type="scientific">Streptococcus moroccensis</name>
    <dbReference type="NCBI Taxonomy" id="1451356"/>
    <lineage>
        <taxon>Bacteria</taxon>
        <taxon>Bacillati</taxon>
        <taxon>Bacillota</taxon>
        <taxon>Bacilli</taxon>
        <taxon>Lactobacillales</taxon>
        <taxon>Streptococcaceae</taxon>
        <taxon>Streptococcus</taxon>
    </lineage>
</organism>
<keyword evidence="2" id="KW-1185">Reference proteome</keyword>
<accession>A0ABT9YR51</accession>
<proteinExistence type="predicted"/>
<reference evidence="1 2" key="1">
    <citation type="submission" date="2023-07" db="EMBL/GenBank/DDBJ databases">
        <title>Genomic Encyclopedia of Type Strains, Phase IV (KMG-IV): sequencing the most valuable type-strain genomes for metagenomic binning, comparative biology and taxonomic classification.</title>
        <authorList>
            <person name="Goeker M."/>
        </authorList>
    </citation>
    <scope>NUCLEOTIDE SEQUENCE [LARGE SCALE GENOMIC DNA]</scope>
    <source>
        <strain evidence="1 2">DSM 105143</strain>
    </source>
</reference>
<dbReference type="EMBL" id="JAUSTM010000008">
    <property type="protein sequence ID" value="MDQ0222477.1"/>
    <property type="molecule type" value="Genomic_DNA"/>
</dbReference>
<protein>
    <recommendedName>
        <fullName evidence="3">Histone acetyltransferase</fullName>
    </recommendedName>
</protein>
<evidence type="ECO:0000313" key="1">
    <source>
        <dbReference type="EMBL" id="MDQ0222477.1"/>
    </source>
</evidence>
<dbReference type="InterPro" id="IPR036086">
    <property type="entry name" value="ParB/Sulfiredoxin_sf"/>
</dbReference>
<comment type="caution">
    <text evidence="1">The sequence shown here is derived from an EMBL/GenBank/DDBJ whole genome shotgun (WGS) entry which is preliminary data.</text>
</comment>
<dbReference type="Proteomes" id="UP001223079">
    <property type="component" value="Unassembled WGS sequence"/>
</dbReference>
<evidence type="ECO:0000313" key="2">
    <source>
        <dbReference type="Proteomes" id="UP001223079"/>
    </source>
</evidence>
<dbReference type="RefSeq" id="WP_307121667.1">
    <property type="nucleotide sequence ID" value="NZ_JAUSTM010000008.1"/>
</dbReference>